<accession>A0ACA9RZQ6</accession>
<proteinExistence type="predicted"/>
<dbReference type="EMBL" id="CAJVQC010082653">
    <property type="protein sequence ID" value="CAG8819698.1"/>
    <property type="molecule type" value="Genomic_DNA"/>
</dbReference>
<evidence type="ECO:0000313" key="1">
    <source>
        <dbReference type="EMBL" id="CAG8819698.1"/>
    </source>
</evidence>
<comment type="caution">
    <text evidence="1">The sequence shown here is derived from an EMBL/GenBank/DDBJ whole genome shotgun (WGS) entry which is preliminary data.</text>
</comment>
<gene>
    <name evidence="1" type="ORF">RPERSI_LOCUS25192</name>
</gene>
<evidence type="ECO:0000313" key="2">
    <source>
        <dbReference type="Proteomes" id="UP000789920"/>
    </source>
</evidence>
<sequence>MDAYAIKFKKLLSRVDPEESLLAQYIIRMFLSGLKEKTATFVAVTSPGNINEAIVAARKIEAGEYYGVYTPEATVISDKKDEIIEALVKQVQQLSVNYVIANNQQEKDTYEREKYRENPKPRKEII</sequence>
<keyword evidence="2" id="KW-1185">Reference proteome</keyword>
<dbReference type="Proteomes" id="UP000789920">
    <property type="component" value="Unassembled WGS sequence"/>
</dbReference>
<protein>
    <submittedName>
        <fullName evidence="1">5882_t:CDS:1</fullName>
    </submittedName>
</protein>
<organism evidence="1 2">
    <name type="scientific">Racocetra persica</name>
    <dbReference type="NCBI Taxonomy" id="160502"/>
    <lineage>
        <taxon>Eukaryota</taxon>
        <taxon>Fungi</taxon>
        <taxon>Fungi incertae sedis</taxon>
        <taxon>Mucoromycota</taxon>
        <taxon>Glomeromycotina</taxon>
        <taxon>Glomeromycetes</taxon>
        <taxon>Diversisporales</taxon>
        <taxon>Gigasporaceae</taxon>
        <taxon>Racocetra</taxon>
    </lineage>
</organism>
<reference evidence="1" key="1">
    <citation type="submission" date="2021-06" db="EMBL/GenBank/DDBJ databases">
        <authorList>
            <person name="Kallberg Y."/>
            <person name="Tangrot J."/>
            <person name="Rosling A."/>
        </authorList>
    </citation>
    <scope>NUCLEOTIDE SEQUENCE</scope>
    <source>
        <strain evidence="1">MA461A</strain>
    </source>
</reference>
<feature type="non-terminal residue" evidence="1">
    <location>
        <position position="126"/>
    </location>
</feature>
<name>A0ACA9RZQ6_9GLOM</name>